<evidence type="ECO:0000313" key="5">
    <source>
        <dbReference type="Proteomes" id="UP000046187"/>
    </source>
</evidence>
<dbReference type="Pfam" id="PF01670">
    <property type="entry name" value="Glyco_hydro_12"/>
    <property type="match status" value="1"/>
</dbReference>
<accession>A0A0K3A3M6</accession>
<name>A0A0K3A3M6_9XANT</name>
<dbReference type="InterPro" id="IPR013319">
    <property type="entry name" value="GH11/12"/>
</dbReference>
<dbReference type="GO" id="GO:0000272">
    <property type="term" value="P:polysaccharide catabolic process"/>
    <property type="evidence" value="ECO:0007669"/>
    <property type="project" value="UniProtKB-KW"/>
</dbReference>
<proteinExistence type="inferred from homology"/>
<feature type="chain" id="PRO_5005493543" evidence="3">
    <location>
        <begin position="46"/>
        <end position="272"/>
    </location>
</feature>
<dbReference type="PANTHER" id="PTHR34002:SF9">
    <property type="entry name" value="XYLOGLUCAN-SPECIFIC ENDO-BETA-1,4-GLUCANASE A"/>
    <property type="match status" value="1"/>
</dbReference>
<comment type="similarity">
    <text evidence="1 2">Belongs to the glycosyl hydrolase 12 (cellulase H) family.</text>
</comment>
<dbReference type="Gene3D" id="2.60.120.180">
    <property type="match status" value="1"/>
</dbReference>
<evidence type="ECO:0000313" key="4">
    <source>
        <dbReference type="EMBL" id="CTP92736.1"/>
    </source>
</evidence>
<dbReference type="SUPFAM" id="SSF49899">
    <property type="entry name" value="Concanavalin A-like lectins/glucanases"/>
    <property type="match status" value="1"/>
</dbReference>
<dbReference type="PANTHER" id="PTHR34002">
    <property type="entry name" value="BLR1656 PROTEIN"/>
    <property type="match status" value="1"/>
</dbReference>
<dbReference type="Proteomes" id="UP000046187">
    <property type="component" value="Unassembled WGS sequence"/>
</dbReference>
<dbReference type="GO" id="GO:0008810">
    <property type="term" value="F:cellulase activity"/>
    <property type="evidence" value="ECO:0007669"/>
    <property type="project" value="InterPro"/>
</dbReference>
<sequence length="272" mass="29420">MHDVQIAPIAASHPCAAAPRVPLRRRLLQALCAVSCLAAAPLALAAPYKIFGNHYAWVNNFNDPNNVIQGTFGTGSTPELTVTFNFANSSLYGYPAIVRGWHYDWNPTSDTLFPRQVASLSTIPVKFTYSAGGSNLGGDFAYDLFFRRDTSKGVPQLEVMIWGGNNSYPVGLPSASNVLTAGGYTFDLWEGDNSAAGYYVYTFIPHGTAGQPNLPTSGKLNVDVKPFLNWLQANRSKDGRYSNALYLHVVEAGFEVVHGNGWAKVSAAIDAH</sequence>
<organism evidence="4 5">
    <name type="scientific">Xanthomonas graminis pv. arrhenatheri LMG 727</name>
    <dbReference type="NCBI Taxonomy" id="1195923"/>
    <lineage>
        <taxon>Bacteria</taxon>
        <taxon>Pseudomonadati</taxon>
        <taxon>Pseudomonadota</taxon>
        <taxon>Gammaproteobacteria</taxon>
        <taxon>Lysobacterales</taxon>
        <taxon>Lysobacteraceae</taxon>
        <taxon>Xanthomonas</taxon>
        <taxon>Xanthomonas translucens group</taxon>
        <taxon>Xanthomonas graminis</taxon>
    </lineage>
</organism>
<gene>
    <name evidence="4" type="primary">celS</name>
    <name evidence="4" type="ORF">XTALMG727_3871</name>
</gene>
<evidence type="ECO:0000256" key="1">
    <source>
        <dbReference type="ARBA" id="ARBA00005519"/>
    </source>
</evidence>
<keyword evidence="2" id="KW-0624">Polysaccharide degradation</keyword>
<dbReference type="AlphaFoldDB" id="A0A0K3A3M6"/>
<keyword evidence="2" id="KW-0378">Hydrolase</keyword>
<keyword evidence="2" id="KW-0326">Glycosidase</keyword>
<evidence type="ECO:0000256" key="2">
    <source>
        <dbReference type="RuleBase" id="RU361163"/>
    </source>
</evidence>
<dbReference type="InterPro" id="IPR002594">
    <property type="entry name" value="GH12"/>
</dbReference>
<feature type="signal peptide" evidence="3">
    <location>
        <begin position="1"/>
        <end position="45"/>
    </location>
</feature>
<dbReference type="RefSeq" id="WP_053836661.1">
    <property type="nucleotide sequence ID" value="NZ_CXOI01000083.1"/>
</dbReference>
<keyword evidence="3" id="KW-0732">Signal</keyword>
<dbReference type="InterPro" id="IPR013320">
    <property type="entry name" value="ConA-like_dom_sf"/>
</dbReference>
<evidence type="ECO:0000256" key="3">
    <source>
        <dbReference type="SAM" id="SignalP"/>
    </source>
</evidence>
<keyword evidence="2" id="KW-0119">Carbohydrate metabolism</keyword>
<protein>
    <submittedName>
        <fullName evidence="4">Cellulase S</fullName>
    </submittedName>
</protein>
<reference evidence="5" key="1">
    <citation type="submission" date="2015-07" db="EMBL/GenBank/DDBJ databases">
        <authorList>
            <person name="Wibberg D."/>
        </authorList>
    </citation>
    <scope>NUCLEOTIDE SEQUENCE [LARGE SCALE GENOMIC DNA]</scope>
</reference>
<keyword evidence="5" id="KW-1185">Reference proteome</keyword>
<dbReference type="EMBL" id="CXOI01000083">
    <property type="protein sequence ID" value="CTP92736.1"/>
    <property type="molecule type" value="Genomic_DNA"/>
</dbReference>